<dbReference type="GeneID" id="92096933"/>
<evidence type="ECO:0000313" key="3">
    <source>
        <dbReference type="Proteomes" id="UP001480595"/>
    </source>
</evidence>
<evidence type="ECO:0000313" key="2">
    <source>
        <dbReference type="EMBL" id="KAK8050731.1"/>
    </source>
</evidence>
<organism evidence="2 3">
    <name type="scientific">Apiospora phragmitis</name>
    <dbReference type="NCBI Taxonomy" id="2905665"/>
    <lineage>
        <taxon>Eukaryota</taxon>
        <taxon>Fungi</taxon>
        <taxon>Dikarya</taxon>
        <taxon>Ascomycota</taxon>
        <taxon>Pezizomycotina</taxon>
        <taxon>Sordariomycetes</taxon>
        <taxon>Xylariomycetidae</taxon>
        <taxon>Amphisphaeriales</taxon>
        <taxon>Apiosporaceae</taxon>
        <taxon>Apiospora</taxon>
    </lineage>
</organism>
<comment type="caution">
    <text evidence="2">The sequence shown here is derived from an EMBL/GenBank/DDBJ whole genome shotgun (WGS) entry which is preliminary data.</text>
</comment>
<protein>
    <submittedName>
        <fullName evidence="2">Gleya adhesin domain protein</fullName>
    </submittedName>
</protein>
<dbReference type="EMBL" id="JAQQWL010000011">
    <property type="protein sequence ID" value="KAK8050731.1"/>
    <property type="molecule type" value="Genomic_DNA"/>
</dbReference>
<dbReference type="RefSeq" id="XP_066712980.1">
    <property type="nucleotide sequence ID" value="XM_066863870.1"/>
</dbReference>
<reference evidence="2 3" key="1">
    <citation type="submission" date="2023-01" db="EMBL/GenBank/DDBJ databases">
        <title>Analysis of 21 Apiospora genomes using comparative genomics revels a genus with tremendous synthesis potential of carbohydrate active enzymes and secondary metabolites.</title>
        <authorList>
            <person name="Sorensen T."/>
        </authorList>
    </citation>
    <scope>NUCLEOTIDE SEQUENCE [LARGE SCALE GENOMIC DNA]</scope>
    <source>
        <strain evidence="2 3">CBS 135458</strain>
    </source>
</reference>
<accession>A0ABR1TVP9</accession>
<feature type="region of interest" description="Disordered" evidence="1">
    <location>
        <begin position="67"/>
        <end position="109"/>
    </location>
</feature>
<sequence length="475" mass="48055">MFLKKDELFCKANVAIIKALLEESGGTNYCSDVLNLPATTTTETATIYVTPSALSRGVLPVITDPAVSVDPATSTKPADPATTSSSEDPATSSSAAVPVETSSAPMSSMTSTTTMMETINVDVTVTVPVVQTETTTTNINSQTLLTCLSTAITAQEANASAGAGTGIGVSAALDLPPHPTVPADAPLFPFGIGNRASDPKCGPKPACVPDVWGDADIQEACKCRALPPPACTTKVTAVDLPVVGAVGCLAGGKSSGGNGAKSGLGGLAGGLGGGVLGGMLRRINGDNDERCATVTATVTAANTVTATSVPTSTKVETAHATATSIVPNGLAYKSYTHPFDATDPSNANPFTSTFFKKRTPAAQGVLGGLSFATPIWPSQEGFTATSGGRIAIPGLDSGDIENALDTAIMVQAFFIATMTGEYTFASPGGKIDNCRTASGGAARSYLSIRLPDGTVVDEGDMSAYFVRSCDEGVFV</sequence>
<proteinExistence type="predicted"/>
<keyword evidence="3" id="KW-1185">Reference proteome</keyword>
<name>A0ABR1TVP9_9PEZI</name>
<gene>
    <name evidence="2" type="ORF">PG994_012461</name>
</gene>
<evidence type="ECO:0000256" key="1">
    <source>
        <dbReference type="SAM" id="MobiDB-lite"/>
    </source>
</evidence>
<dbReference type="Proteomes" id="UP001480595">
    <property type="component" value="Unassembled WGS sequence"/>
</dbReference>
<feature type="compositionally biased region" description="Low complexity" evidence="1">
    <location>
        <begin position="81"/>
        <end position="109"/>
    </location>
</feature>